<dbReference type="AlphaFoldDB" id="A0A3P1VA10"/>
<accession>A0A3P1VA10</accession>
<evidence type="ECO:0000313" key="5">
    <source>
        <dbReference type="Proteomes" id="UP000281771"/>
    </source>
</evidence>
<dbReference type="InterPro" id="IPR010982">
    <property type="entry name" value="Lambda_DNA-bd_dom_sf"/>
</dbReference>
<dbReference type="SMART" id="SM00530">
    <property type="entry name" value="HTH_XRE"/>
    <property type="match status" value="1"/>
</dbReference>
<dbReference type="GO" id="GO:0003677">
    <property type="term" value="F:DNA binding"/>
    <property type="evidence" value="ECO:0007669"/>
    <property type="project" value="UniProtKB-KW"/>
</dbReference>
<name>A0A3P1VA10_9STRE</name>
<evidence type="ECO:0000256" key="1">
    <source>
        <dbReference type="ARBA" id="ARBA00023125"/>
    </source>
</evidence>
<dbReference type="Gene3D" id="1.10.260.40">
    <property type="entry name" value="lambda repressor-like DNA-binding domains"/>
    <property type="match status" value="1"/>
</dbReference>
<keyword evidence="1" id="KW-0238">DNA-binding</keyword>
<keyword evidence="2" id="KW-0472">Membrane</keyword>
<dbReference type="PANTHER" id="PTHR46558">
    <property type="entry name" value="TRACRIPTIONAL REGULATORY PROTEIN-RELATED-RELATED"/>
    <property type="match status" value="1"/>
</dbReference>
<keyword evidence="2" id="KW-0812">Transmembrane</keyword>
<dbReference type="SUPFAM" id="SSF47413">
    <property type="entry name" value="lambda repressor-like DNA-binding domains"/>
    <property type="match status" value="1"/>
</dbReference>
<comment type="caution">
    <text evidence="4">The sequence shown here is derived from an EMBL/GenBank/DDBJ whole genome shotgun (WGS) entry which is preliminary data.</text>
</comment>
<dbReference type="Pfam" id="PF01381">
    <property type="entry name" value="HTH_3"/>
    <property type="match status" value="1"/>
</dbReference>
<keyword evidence="5" id="KW-1185">Reference proteome</keyword>
<protein>
    <submittedName>
        <fullName evidence="4">XRE family transcriptional regulator</fullName>
    </submittedName>
</protein>
<reference evidence="4 5" key="1">
    <citation type="submission" date="2018-11" db="EMBL/GenBank/DDBJ databases">
        <title>Genomes From Bacteria Associated with the Canine Oral Cavity: a Test Case for Automated Genome-Based Taxonomic Assignment.</title>
        <authorList>
            <person name="Coil D.A."/>
            <person name="Jospin G."/>
            <person name="Darling A.E."/>
            <person name="Wallis C."/>
            <person name="Davis I.J."/>
            <person name="Harris S."/>
            <person name="Eisen J.A."/>
            <person name="Holcombe L.J."/>
            <person name="O'Flynn C."/>
        </authorList>
    </citation>
    <scope>NUCLEOTIDE SEQUENCE [LARGE SCALE GENOMIC DNA]</scope>
    <source>
        <strain evidence="4 5">OH4621_COT-116</strain>
    </source>
</reference>
<evidence type="ECO:0000259" key="3">
    <source>
        <dbReference type="PROSITE" id="PS50943"/>
    </source>
</evidence>
<proteinExistence type="predicted"/>
<dbReference type="RefSeq" id="WP_124777464.1">
    <property type="nucleotide sequence ID" value="NZ_RQZA01000007.1"/>
</dbReference>
<evidence type="ECO:0000313" key="4">
    <source>
        <dbReference type="EMBL" id="RRD30476.1"/>
    </source>
</evidence>
<organism evidence="4 5">
    <name type="scientific">Streptococcus minor</name>
    <dbReference type="NCBI Taxonomy" id="229549"/>
    <lineage>
        <taxon>Bacteria</taxon>
        <taxon>Bacillati</taxon>
        <taxon>Bacillota</taxon>
        <taxon>Bacilli</taxon>
        <taxon>Lactobacillales</taxon>
        <taxon>Streptococcaceae</taxon>
        <taxon>Streptococcus</taxon>
    </lineage>
</organism>
<dbReference type="PANTHER" id="PTHR46558:SF4">
    <property type="entry name" value="DNA-BIDING PHAGE PROTEIN"/>
    <property type="match status" value="1"/>
</dbReference>
<evidence type="ECO:0000256" key="2">
    <source>
        <dbReference type="SAM" id="Phobius"/>
    </source>
</evidence>
<sequence>MTIFAGQLKKYRSQKNISQEQLAQELFISRQSISKWENGEATPDLENLIKLAKVFDVTLDELVLNKPVEVKVERIIEHRELDIKKIMFMSWIILGNILLAIFILILFYGLLDVLSLTSFFK</sequence>
<dbReference type="EMBL" id="RQZA01000007">
    <property type="protein sequence ID" value="RRD30476.1"/>
    <property type="molecule type" value="Genomic_DNA"/>
</dbReference>
<dbReference type="Proteomes" id="UP000281771">
    <property type="component" value="Unassembled WGS sequence"/>
</dbReference>
<dbReference type="InterPro" id="IPR001387">
    <property type="entry name" value="Cro/C1-type_HTH"/>
</dbReference>
<feature type="transmembrane region" description="Helical" evidence="2">
    <location>
        <begin position="88"/>
        <end position="111"/>
    </location>
</feature>
<dbReference type="PROSITE" id="PS50943">
    <property type="entry name" value="HTH_CROC1"/>
    <property type="match status" value="1"/>
</dbReference>
<dbReference type="CDD" id="cd00093">
    <property type="entry name" value="HTH_XRE"/>
    <property type="match status" value="1"/>
</dbReference>
<keyword evidence="2" id="KW-1133">Transmembrane helix</keyword>
<gene>
    <name evidence="4" type="ORF">EII38_07650</name>
</gene>
<feature type="domain" description="HTH cro/C1-type" evidence="3">
    <location>
        <begin position="8"/>
        <end position="62"/>
    </location>
</feature>